<organism evidence="2 3">
    <name type="scientific">Helicobacter aurati</name>
    <dbReference type="NCBI Taxonomy" id="137778"/>
    <lineage>
        <taxon>Bacteria</taxon>
        <taxon>Pseudomonadati</taxon>
        <taxon>Campylobacterota</taxon>
        <taxon>Epsilonproteobacteria</taxon>
        <taxon>Campylobacterales</taxon>
        <taxon>Helicobacteraceae</taxon>
        <taxon>Helicobacter</taxon>
    </lineage>
</organism>
<dbReference type="AlphaFoldDB" id="A0A3D8J6Z4"/>
<feature type="chain" id="PRO_5017775800" description="Outer membrane beta-barrel protein" evidence="1">
    <location>
        <begin position="18"/>
        <end position="173"/>
    </location>
</feature>
<feature type="signal peptide" evidence="1">
    <location>
        <begin position="1"/>
        <end position="17"/>
    </location>
</feature>
<evidence type="ECO:0008006" key="4">
    <source>
        <dbReference type="Google" id="ProtNLM"/>
    </source>
</evidence>
<proteinExistence type="predicted"/>
<dbReference type="EMBL" id="NXLW01000004">
    <property type="protein sequence ID" value="RDU72965.1"/>
    <property type="molecule type" value="Genomic_DNA"/>
</dbReference>
<keyword evidence="1" id="KW-0732">Signal</keyword>
<keyword evidence="3" id="KW-1185">Reference proteome</keyword>
<evidence type="ECO:0000256" key="1">
    <source>
        <dbReference type="SAM" id="SignalP"/>
    </source>
</evidence>
<accession>A0A3D8J6Z4</accession>
<gene>
    <name evidence="2" type="ORF">CQA66_03375</name>
</gene>
<evidence type="ECO:0000313" key="2">
    <source>
        <dbReference type="EMBL" id="RDU72965.1"/>
    </source>
</evidence>
<protein>
    <recommendedName>
        <fullName evidence="4">Outer membrane beta-barrel protein</fullName>
    </recommendedName>
</protein>
<comment type="caution">
    <text evidence="2">The sequence shown here is derived from an EMBL/GenBank/DDBJ whole genome shotgun (WGS) entry which is preliminary data.</text>
</comment>
<name>A0A3D8J6Z4_9HELI</name>
<sequence length="173" mass="18868">MLAAALFVGFAGSSAQALPLLGLEAGGIVGLNVGEHIRDININFNKSDLAYASYLSYGAYARLWIKTPLRIAPFIKWEDVATKGIAAEERFNNVQYGGVVGIPLLGIITPYIGGSYSTFTRQYENTWAFNYGVHITFPIVPIAFGIDGSFQRPKTEGHKVDLHRIGVTLALQF</sequence>
<dbReference type="OrthoDB" id="5328544at2"/>
<dbReference type="Proteomes" id="UP000256424">
    <property type="component" value="Unassembled WGS sequence"/>
</dbReference>
<reference evidence="2 3" key="1">
    <citation type="submission" date="2018-04" db="EMBL/GenBank/DDBJ databases">
        <title>Novel Campyloabacter and Helicobacter Species and Strains.</title>
        <authorList>
            <person name="Mannion A.J."/>
            <person name="Shen Z."/>
            <person name="Fox J.G."/>
        </authorList>
    </citation>
    <scope>NUCLEOTIDE SEQUENCE [LARGE SCALE GENOMIC DNA]</scope>
    <source>
        <strain evidence="2 3">MIT 97-5075</strain>
    </source>
</reference>
<evidence type="ECO:0000313" key="3">
    <source>
        <dbReference type="Proteomes" id="UP000256424"/>
    </source>
</evidence>